<evidence type="ECO:0000256" key="1">
    <source>
        <dbReference type="ARBA" id="ARBA00004651"/>
    </source>
</evidence>
<dbReference type="PANTHER" id="PTHR30489">
    <property type="entry name" value="LIPOPROTEIN-RELEASING SYSTEM TRANSMEMBRANE PROTEIN LOLE"/>
    <property type="match status" value="1"/>
</dbReference>
<accession>A0A160VJV4</accession>
<protein>
    <submittedName>
        <fullName evidence="9">ABC-type transport system, involved in lipoprotein release, permease component</fullName>
    </submittedName>
</protein>
<dbReference type="PANTHER" id="PTHR30489:SF0">
    <property type="entry name" value="LIPOPROTEIN-RELEASING SYSTEM TRANSMEMBRANE PROTEIN LOLE"/>
    <property type="match status" value="1"/>
</dbReference>
<keyword evidence="2" id="KW-1003">Cell membrane</keyword>
<dbReference type="InterPro" id="IPR051447">
    <property type="entry name" value="Lipoprotein-release_system"/>
</dbReference>
<keyword evidence="9" id="KW-0449">Lipoprotein</keyword>
<feature type="transmembrane region" description="Helical" evidence="6">
    <location>
        <begin position="16"/>
        <end position="37"/>
    </location>
</feature>
<proteinExistence type="predicted"/>
<evidence type="ECO:0000256" key="6">
    <source>
        <dbReference type="SAM" id="Phobius"/>
    </source>
</evidence>
<comment type="subcellular location">
    <subcellularLocation>
        <location evidence="1">Cell membrane</location>
        <topology evidence="1">Multi-pass membrane protein</topology>
    </subcellularLocation>
</comment>
<dbReference type="Pfam" id="PF12704">
    <property type="entry name" value="MacB_PCD"/>
    <property type="match status" value="1"/>
</dbReference>
<dbReference type="AlphaFoldDB" id="A0A160VJV4"/>
<keyword evidence="5 6" id="KW-0472">Membrane</keyword>
<dbReference type="EMBL" id="FAXC01000465">
    <property type="protein sequence ID" value="CUV10679.1"/>
    <property type="molecule type" value="Genomic_DNA"/>
</dbReference>
<evidence type="ECO:0000256" key="3">
    <source>
        <dbReference type="ARBA" id="ARBA00022692"/>
    </source>
</evidence>
<feature type="domain" description="ABC3 transporter permease C-terminal" evidence="7">
    <location>
        <begin position="286"/>
        <end position="417"/>
    </location>
</feature>
<feature type="transmembrane region" description="Helical" evidence="6">
    <location>
        <begin position="336"/>
        <end position="357"/>
    </location>
</feature>
<dbReference type="InterPro" id="IPR003838">
    <property type="entry name" value="ABC3_permease_C"/>
</dbReference>
<name>A0A160VJV4_9ZZZZ</name>
<evidence type="ECO:0000259" key="8">
    <source>
        <dbReference type="Pfam" id="PF12704"/>
    </source>
</evidence>
<evidence type="ECO:0000256" key="4">
    <source>
        <dbReference type="ARBA" id="ARBA00022989"/>
    </source>
</evidence>
<evidence type="ECO:0000256" key="5">
    <source>
        <dbReference type="ARBA" id="ARBA00023136"/>
    </source>
</evidence>
<dbReference type="InterPro" id="IPR025857">
    <property type="entry name" value="MacB_PCD"/>
</dbReference>
<evidence type="ECO:0000256" key="2">
    <source>
        <dbReference type="ARBA" id="ARBA00022475"/>
    </source>
</evidence>
<feature type="domain" description="MacB-like periplasmic core" evidence="8">
    <location>
        <begin position="20"/>
        <end position="219"/>
    </location>
</feature>
<organism evidence="9">
    <name type="scientific">hydrothermal vent metagenome</name>
    <dbReference type="NCBI Taxonomy" id="652676"/>
    <lineage>
        <taxon>unclassified sequences</taxon>
        <taxon>metagenomes</taxon>
        <taxon>ecological metagenomes</taxon>
    </lineage>
</organism>
<gene>
    <name evidence="9" type="ORF">MGWOODY_Mmi1507</name>
</gene>
<keyword evidence="4 6" id="KW-1133">Transmembrane helix</keyword>
<dbReference type="GO" id="GO:0044874">
    <property type="term" value="P:lipoprotein localization to outer membrane"/>
    <property type="evidence" value="ECO:0007669"/>
    <property type="project" value="TreeGrafter"/>
</dbReference>
<reference evidence="9" key="1">
    <citation type="submission" date="2015-10" db="EMBL/GenBank/DDBJ databases">
        <authorList>
            <person name="Gilbert D.G."/>
        </authorList>
    </citation>
    <scope>NUCLEOTIDE SEQUENCE</scope>
</reference>
<sequence length="427" mass="47027">MIKFLTKGILRDRSRSLFPVLVVMLAVAMIIFFQGFMNGTLNGMFLDSAVVSTGHVKIMTRAYKEESQLLPNDLALLETKQLVDKVSQDYPNHFWTPRITFGGLLDVPDENGETKAQGPVFALGIDFFSSGSRQIEIWKLERRLVGGRLPENGSEALLSASLARKLGLSLGETVTLIGSTMYNAFTTYNFTVVGTFKLNLGPLDRQMMLVDISGARLALDMEGAASSVLGYANSLFYDDTVAVALRQQYNKINSDTTDIFSPIMVALRDSNQMGVLVDWMNAASGIIVGIFLVIAMIVLWNMGLMNGLRRYGEIGMRLAIGESKGQVYRSMIMESVIIGFIGTVFGTAMGLGLTYYMQEVGLDYSAAMESLGSSEFIFSNVFYAQVTPELYYIGFMPGVLATVLGTMLAGRAIYKREMAQLFKELET</sequence>
<dbReference type="GO" id="GO:0098797">
    <property type="term" value="C:plasma membrane protein complex"/>
    <property type="evidence" value="ECO:0007669"/>
    <property type="project" value="TreeGrafter"/>
</dbReference>
<evidence type="ECO:0000313" key="9">
    <source>
        <dbReference type="EMBL" id="CUV10679.1"/>
    </source>
</evidence>
<feature type="transmembrane region" description="Helical" evidence="6">
    <location>
        <begin position="279"/>
        <end position="300"/>
    </location>
</feature>
<evidence type="ECO:0000259" key="7">
    <source>
        <dbReference type="Pfam" id="PF02687"/>
    </source>
</evidence>
<keyword evidence="3 6" id="KW-0812">Transmembrane</keyword>
<dbReference type="Pfam" id="PF02687">
    <property type="entry name" value="FtsX"/>
    <property type="match status" value="1"/>
</dbReference>
<feature type="transmembrane region" description="Helical" evidence="6">
    <location>
        <begin position="390"/>
        <end position="414"/>
    </location>
</feature>